<feature type="transmembrane region" description="Helical" evidence="7">
    <location>
        <begin position="124"/>
        <end position="142"/>
    </location>
</feature>
<dbReference type="Proteomes" id="UP000318834">
    <property type="component" value="Unassembled WGS sequence"/>
</dbReference>
<evidence type="ECO:0000259" key="8">
    <source>
        <dbReference type="PROSITE" id="PS50928"/>
    </source>
</evidence>
<dbReference type="PANTHER" id="PTHR43005">
    <property type="entry name" value="BLR7065 PROTEIN"/>
    <property type="match status" value="1"/>
</dbReference>
<feature type="transmembrane region" description="Helical" evidence="7">
    <location>
        <begin position="283"/>
        <end position="305"/>
    </location>
</feature>
<name>A0A537IMM5_9BACT</name>
<reference evidence="9 10" key="1">
    <citation type="journal article" date="2019" name="Nat. Microbiol.">
        <title>Mediterranean grassland soil C-N compound turnover is dependent on rainfall and depth, and is mediated by genomically divergent microorganisms.</title>
        <authorList>
            <person name="Diamond S."/>
            <person name="Andeer P.F."/>
            <person name="Li Z."/>
            <person name="Crits-Christoph A."/>
            <person name="Burstein D."/>
            <person name="Anantharaman K."/>
            <person name="Lane K.R."/>
            <person name="Thomas B.C."/>
            <person name="Pan C."/>
            <person name="Northen T.R."/>
            <person name="Banfield J.F."/>
        </authorList>
    </citation>
    <scope>NUCLEOTIDE SEQUENCE [LARGE SCALE GENOMIC DNA]</scope>
    <source>
        <strain evidence="9">NP_8</strain>
    </source>
</reference>
<evidence type="ECO:0000313" key="9">
    <source>
        <dbReference type="EMBL" id="TMI72549.1"/>
    </source>
</evidence>
<evidence type="ECO:0000313" key="10">
    <source>
        <dbReference type="Proteomes" id="UP000318834"/>
    </source>
</evidence>
<keyword evidence="6 7" id="KW-0472">Membrane</keyword>
<dbReference type="PANTHER" id="PTHR43005:SF1">
    <property type="entry name" value="SPERMIDINE_PUTRESCINE TRANSPORT SYSTEM PERMEASE PROTEIN"/>
    <property type="match status" value="1"/>
</dbReference>
<dbReference type="AlphaFoldDB" id="A0A537IMM5"/>
<feature type="transmembrane region" description="Helical" evidence="7">
    <location>
        <begin position="28"/>
        <end position="54"/>
    </location>
</feature>
<protein>
    <submittedName>
        <fullName evidence="9">Sugar ABC transporter permease</fullName>
    </submittedName>
</protein>
<accession>A0A537IMM5</accession>
<dbReference type="InterPro" id="IPR035906">
    <property type="entry name" value="MetI-like_sf"/>
</dbReference>
<evidence type="ECO:0000256" key="3">
    <source>
        <dbReference type="ARBA" id="ARBA00022475"/>
    </source>
</evidence>
<dbReference type="Gene3D" id="1.10.3720.10">
    <property type="entry name" value="MetI-like"/>
    <property type="match status" value="1"/>
</dbReference>
<evidence type="ECO:0000256" key="4">
    <source>
        <dbReference type="ARBA" id="ARBA00022692"/>
    </source>
</evidence>
<dbReference type="EMBL" id="VBAP01000085">
    <property type="protein sequence ID" value="TMI72549.1"/>
    <property type="molecule type" value="Genomic_DNA"/>
</dbReference>
<feature type="transmembrane region" description="Helical" evidence="7">
    <location>
        <begin position="218"/>
        <end position="243"/>
    </location>
</feature>
<evidence type="ECO:0000256" key="6">
    <source>
        <dbReference type="ARBA" id="ARBA00023136"/>
    </source>
</evidence>
<keyword evidence="5 7" id="KW-1133">Transmembrane helix</keyword>
<evidence type="ECO:0000256" key="2">
    <source>
        <dbReference type="ARBA" id="ARBA00022448"/>
    </source>
</evidence>
<proteinExistence type="inferred from homology"/>
<keyword evidence="2 7" id="KW-0813">Transport</keyword>
<keyword evidence="3" id="KW-1003">Cell membrane</keyword>
<dbReference type="InterPro" id="IPR000515">
    <property type="entry name" value="MetI-like"/>
</dbReference>
<dbReference type="GO" id="GO:0055085">
    <property type="term" value="P:transmembrane transport"/>
    <property type="evidence" value="ECO:0007669"/>
    <property type="project" value="InterPro"/>
</dbReference>
<keyword evidence="4 7" id="KW-0812">Transmembrane</keyword>
<feature type="transmembrane region" description="Helical" evidence="7">
    <location>
        <begin position="91"/>
        <end position="112"/>
    </location>
</feature>
<evidence type="ECO:0000256" key="5">
    <source>
        <dbReference type="ARBA" id="ARBA00022989"/>
    </source>
</evidence>
<comment type="similarity">
    <text evidence="7">Belongs to the binding-protein-dependent transport system permease family.</text>
</comment>
<feature type="transmembrane region" description="Helical" evidence="7">
    <location>
        <begin position="250"/>
        <end position="271"/>
    </location>
</feature>
<feature type="transmembrane region" description="Helical" evidence="7">
    <location>
        <begin position="174"/>
        <end position="198"/>
    </location>
</feature>
<organism evidence="9 10">
    <name type="scientific">Candidatus Segetimicrobium genomatis</name>
    <dbReference type="NCBI Taxonomy" id="2569760"/>
    <lineage>
        <taxon>Bacteria</taxon>
        <taxon>Bacillati</taxon>
        <taxon>Candidatus Sysuimicrobiota</taxon>
        <taxon>Candidatus Sysuimicrobiia</taxon>
        <taxon>Candidatus Sysuimicrobiales</taxon>
        <taxon>Candidatus Segetimicrobiaceae</taxon>
        <taxon>Candidatus Segetimicrobium</taxon>
    </lineage>
</organism>
<dbReference type="GO" id="GO:0005886">
    <property type="term" value="C:plasma membrane"/>
    <property type="evidence" value="ECO:0007669"/>
    <property type="project" value="UniProtKB-SubCell"/>
</dbReference>
<sequence length="315" mass="33209">MRGALKMARGFELRPDRLRPAGWRTDTAMAYALAGGALAVVALFTIYPVGYALVGSLYTLSPILPRSFAGLSNYGLIFGSPYFGFALRTTAVLALATVPAVVLLGLLVAVLLSRPFRGATLVKVVILLPWTIPAATGGVMWKGVFADAWGALNATLYELGLVHNYIAWLTTPRLAFLATTIAQVWAQFPLAAVLLLAAMQAIPGELYEAAALDGAGGLRAFAAVTLPHIQPMLVVVTLFEILVALTAFDLIFALTGGGPGTATTVLSYFIWAESFKMLSFGKGLALAAIIAGLSLVLIAALMRLMPREALVGEGR</sequence>
<dbReference type="PROSITE" id="PS50928">
    <property type="entry name" value="ABC_TM1"/>
    <property type="match status" value="1"/>
</dbReference>
<feature type="domain" description="ABC transmembrane type-1" evidence="8">
    <location>
        <begin position="87"/>
        <end position="301"/>
    </location>
</feature>
<dbReference type="SUPFAM" id="SSF161098">
    <property type="entry name" value="MetI-like"/>
    <property type="match status" value="1"/>
</dbReference>
<evidence type="ECO:0000256" key="1">
    <source>
        <dbReference type="ARBA" id="ARBA00004651"/>
    </source>
</evidence>
<dbReference type="Pfam" id="PF00528">
    <property type="entry name" value="BPD_transp_1"/>
    <property type="match status" value="1"/>
</dbReference>
<gene>
    <name evidence="9" type="ORF">E6H05_10940</name>
</gene>
<feature type="transmembrane region" description="Helical" evidence="7">
    <location>
        <begin position="148"/>
        <end position="167"/>
    </location>
</feature>
<comment type="caution">
    <text evidence="9">The sequence shown here is derived from an EMBL/GenBank/DDBJ whole genome shotgun (WGS) entry which is preliminary data.</text>
</comment>
<evidence type="ECO:0000256" key="7">
    <source>
        <dbReference type="RuleBase" id="RU363032"/>
    </source>
</evidence>
<comment type="subcellular location">
    <subcellularLocation>
        <location evidence="1 7">Cell membrane</location>
        <topology evidence="1 7">Multi-pass membrane protein</topology>
    </subcellularLocation>
</comment>